<feature type="domain" description="F-box" evidence="1">
    <location>
        <begin position="8"/>
        <end position="52"/>
    </location>
</feature>
<gene>
    <name evidence="2" type="ORF">V6N12_057850</name>
</gene>
<organism evidence="2 3">
    <name type="scientific">Hibiscus sabdariffa</name>
    <name type="common">roselle</name>
    <dbReference type="NCBI Taxonomy" id="183260"/>
    <lineage>
        <taxon>Eukaryota</taxon>
        <taxon>Viridiplantae</taxon>
        <taxon>Streptophyta</taxon>
        <taxon>Embryophyta</taxon>
        <taxon>Tracheophyta</taxon>
        <taxon>Spermatophyta</taxon>
        <taxon>Magnoliopsida</taxon>
        <taxon>eudicotyledons</taxon>
        <taxon>Gunneridae</taxon>
        <taxon>Pentapetalae</taxon>
        <taxon>rosids</taxon>
        <taxon>malvids</taxon>
        <taxon>Malvales</taxon>
        <taxon>Malvaceae</taxon>
        <taxon>Malvoideae</taxon>
        <taxon>Hibiscus</taxon>
    </lineage>
</organism>
<dbReference type="InterPro" id="IPR036047">
    <property type="entry name" value="F-box-like_dom_sf"/>
</dbReference>
<dbReference type="Gene3D" id="3.80.10.10">
    <property type="entry name" value="Ribonuclease Inhibitor"/>
    <property type="match status" value="1"/>
</dbReference>
<dbReference type="Pfam" id="PF24758">
    <property type="entry name" value="LRR_At5g56370"/>
    <property type="match status" value="1"/>
</dbReference>
<proteinExistence type="predicted"/>
<dbReference type="Gene3D" id="1.20.1280.50">
    <property type="match status" value="1"/>
</dbReference>
<dbReference type="SMART" id="SM00579">
    <property type="entry name" value="FBD"/>
    <property type="match status" value="1"/>
</dbReference>
<sequence length="453" mass="52417">MAKRAKHKCLLDSLPDSILCHILSFLPTRDAVRTSILSPRWRYLFTSSLSRLDFSDGLRYPLVHSREHMNNFKKFVDRLLFDPKHLRLDYFRVNDMWASDGFLSVYNWLCAALWRGVKEISVDLNHGDLRMLPTLLFVSPSLVKLTLSISSHGMKVPTNVFLPNLRTLHLLSMEFADGCSFPRLISGCPVLECLLMRQCFLNGTNEINIHSLSLKSLVLYFTTFRDEVGRDFDNVFVINAPSLVCFKYAGRVGKRYTFRNIECLEEASIKLSHLDAADRERSATLLRGICNVQTLRLIDHDYDEPLPLLRMPLDSVLVFPNLFKLHLENPLGHRKGKWIMEFLRCVPNLRLLYLDLADADKDFKPQLDDVPPCLFHRLEVIDLTFKGDTHMFEVVSYFLDHALVLNKLVIWSTDLSLEARSRIEEKLSSLPKKTKKCKFIVREAYPRLTMLPV</sequence>
<accession>A0ABR2B4C2</accession>
<dbReference type="InterPro" id="IPR006566">
    <property type="entry name" value="FBD"/>
</dbReference>
<name>A0ABR2B4C2_9ROSI</name>
<dbReference type="PANTHER" id="PTHR31900">
    <property type="entry name" value="F-BOX/RNI SUPERFAMILY PROTEIN-RELATED"/>
    <property type="match status" value="1"/>
</dbReference>
<dbReference type="InterPro" id="IPR001810">
    <property type="entry name" value="F-box_dom"/>
</dbReference>
<dbReference type="InterPro" id="IPR053781">
    <property type="entry name" value="F-box_AtFBL13-like"/>
</dbReference>
<protein>
    <recommendedName>
        <fullName evidence="1">F-box domain-containing protein</fullName>
    </recommendedName>
</protein>
<dbReference type="InterPro" id="IPR050232">
    <property type="entry name" value="FBL13/AtMIF1-like"/>
</dbReference>
<evidence type="ECO:0000313" key="2">
    <source>
        <dbReference type="EMBL" id="KAK8501519.1"/>
    </source>
</evidence>
<dbReference type="InterPro" id="IPR032675">
    <property type="entry name" value="LRR_dom_sf"/>
</dbReference>
<dbReference type="EMBL" id="JBBPBM010000185">
    <property type="protein sequence ID" value="KAK8501519.1"/>
    <property type="molecule type" value="Genomic_DNA"/>
</dbReference>
<dbReference type="PROSITE" id="PS50181">
    <property type="entry name" value="FBOX"/>
    <property type="match status" value="1"/>
</dbReference>
<dbReference type="SUPFAM" id="SSF52047">
    <property type="entry name" value="RNI-like"/>
    <property type="match status" value="1"/>
</dbReference>
<evidence type="ECO:0000313" key="3">
    <source>
        <dbReference type="Proteomes" id="UP001472677"/>
    </source>
</evidence>
<dbReference type="SUPFAM" id="SSF81383">
    <property type="entry name" value="F-box domain"/>
    <property type="match status" value="1"/>
</dbReference>
<dbReference type="InterPro" id="IPR055411">
    <property type="entry name" value="LRR_FXL15/At3g58940/PEG3-like"/>
</dbReference>
<keyword evidence="3" id="KW-1185">Reference proteome</keyword>
<dbReference type="SMART" id="SM00256">
    <property type="entry name" value="FBOX"/>
    <property type="match status" value="1"/>
</dbReference>
<comment type="caution">
    <text evidence="2">The sequence shown here is derived from an EMBL/GenBank/DDBJ whole genome shotgun (WGS) entry which is preliminary data.</text>
</comment>
<dbReference type="Pfam" id="PF08387">
    <property type="entry name" value="FBD"/>
    <property type="match status" value="1"/>
</dbReference>
<dbReference type="CDD" id="cd22160">
    <property type="entry name" value="F-box_AtFBL13-like"/>
    <property type="match status" value="1"/>
</dbReference>
<dbReference type="PANTHER" id="PTHR31900:SF27">
    <property type="entry name" value="FBD DOMAIN-CONTAINING PROTEIN"/>
    <property type="match status" value="1"/>
</dbReference>
<evidence type="ECO:0000259" key="1">
    <source>
        <dbReference type="PROSITE" id="PS50181"/>
    </source>
</evidence>
<dbReference type="Proteomes" id="UP001472677">
    <property type="component" value="Unassembled WGS sequence"/>
</dbReference>
<reference evidence="2 3" key="1">
    <citation type="journal article" date="2024" name="G3 (Bethesda)">
        <title>Genome assembly of Hibiscus sabdariffa L. provides insights into metabolisms of medicinal natural products.</title>
        <authorList>
            <person name="Kim T."/>
        </authorList>
    </citation>
    <scope>NUCLEOTIDE SEQUENCE [LARGE SCALE GENOMIC DNA]</scope>
    <source>
        <strain evidence="2">TK-2024</strain>
        <tissue evidence="2">Old leaves</tissue>
    </source>
</reference>
<dbReference type="Pfam" id="PF00646">
    <property type="entry name" value="F-box"/>
    <property type="match status" value="1"/>
</dbReference>